<geneLocation type="plasmid" evidence="2">
    <name>prccge525c</name>
</geneLocation>
<dbReference type="OrthoDB" id="8390850at2"/>
<dbReference type="Proteomes" id="UP000282195">
    <property type="component" value="Plasmid pRCCGE525c"/>
</dbReference>
<evidence type="ECO:0000313" key="1">
    <source>
        <dbReference type="EMBL" id="AYG61954.1"/>
    </source>
</evidence>
<evidence type="ECO:0000313" key="2">
    <source>
        <dbReference type="Proteomes" id="UP000282195"/>
    </source>
</evidence>
<dbReference type="KEGG" id="rjg:CCGE525_24145"/>
<keyword evidence="1" id="KW-0614">Plasmid</keyword>
<name>A0A387G0Q7_9HYPH</name>
<accession>A0A387G0Q7</accession>
<keyword evidence="2" id="KW-1185">Reference proteome</keyword>
<sequence>MIKEYLSKHEMALDSTDLNICQRAFDAILIKLNVARDTEEAEQIAAMVIELYRQGVHDENQLVTLVGVK</sequence>
<dbReference type="EMBL" id="CP032695">
    <property type="protein sequence ID" value="AYG61954.1"/>
    <property type="molecule type" value="Genomic_DNA"/>
</dbReference>
<dbReference type="RefSeq" id="WP_120706891.1">
    <property type="nucleotide sequence ID" value="NZ_CP032695.1"/>
</dbReference>
<organism evidence="1 2">
    <name type="scientific">Rhizobium jaguaris</name>
    <dbReference type="NCBI Taxonomy" id="1312183"/>
    <lineage>
        <taxon>Bacteria</taxon>
        <taxon>Pseudomonadati</taxon>
        <taxon>Pseudomonadota</taxon>
        <taxon>Alphaproteobacteria</taxon>
        <taxon>Hyphomicrobiales</taxon>
        <taxon>Rhizobiaceae</taxon>
        <taxon>Rhizobium/Agrobacterium group</taxon>
        <taxon>Rhizobium</taxon>
    </lineage>
</organism>
<reference evidence="1 2" key="1">
    <citation type="submission" date="2018-10" db="EMBL/GenBank/DDBJ databases">
        <title>Rhizobium etli, R. leguminosarum and a new Rhizobium genospecies from Phaseolus dumosus.</title>
        <authorList>
            <person name="Ramirez-Puebla S.T."/>
            <person name="Rogel-Hernandez M.A."/>
            <person name="Guerrero G."/>
            <person name="Ormeno-Orrillo E."/>
            <person name="Martinez-Romero J.C."/>
            <person name="Negrete-Yankelevich S."/>
            <person name="Martinez-Romero E."/>
        </authorList>
    </citation>
    <scope>NUCLEOTIDE SEQUENCE [LARGE SCALE GENOMIC DNA]</scope>
    <source>
        <strain evidence="1 2">CCGE525</strain>
        <plasmid evidence="2">prccge525c</plasmid>
    </source>
</reference>
<proteinExistence type="predicted"/>
<dbReference type="AlphaFoldDB" id="A0A387G0Q7"/>
<protein>
    <submittedName>
        <fullName evidence="1">Uncharacterized protein</fullName>
    </submittedName>
</protein>
<gene>
    <name evidence="1" type="ORF">CCGE525_24145</name>
</gene>